<sequence length="203" mass="21383">MTQFDFIAGPLLIVSALIGLSRGGVRELFTVLAFLGAAAAAVFSLRFTAPFARKLVDPDWAGIGLALFFVGLLTYIALRLLGAGMTRRVQETQALGVADRVIGGGFGLLRAFVLLGAFNLLFHMATPPDRAPKWVTGALTYPVTEAGGRLLKAFAPEGLAMAKTVAPAIEDAVKAGTAAPSEAETGYDQGERNAMDDLVEKTR</sequence>
<dbReference type="PANTHER" id="PTHR36926">
    <property type="entry name" value="COLICIN V PRODUCTION PROTEIN"/>
    <property type="match status" value="1"/>
</dbReference>
<evidence type="ECO:0000256" key="1">
    <source>
        <dbReference type="ARBA" id="ARBA00004141"/>
    </source>
</evidence>
<feature type="transmembrane region" description="Helical" evidence="6">
    <location>
        <begin position="6"/>
        <end position="21"/>
    </location>
</feature>
<feature type="transmembrane region" description="Helical" evidence="6">
    <location>
        <begin position="60"/>
        <end position="81"/>
    </location>
</feature>
<keyword evidence="8" id="KW-1185">Reference proteome</keyword>
<dbReference type="Pfam" id="PF02674">
    <property type="entry name" value="Colicin_V"/>
    <property type="match status" value="1"/>
</dbReference>
<evidence type="ECO:0000256" key="3">
    <source>
        <dbReference type="ARBA" id="ARBA00022989"/>
    </source>
</evidence>
<gene>
    <name evidence="7" type="ORF">CSW64_12980</name>
</gene>
<feature type="region of interest" description="Disordered" evidence="5">
    <location>
        <begin position="176"/>
        <end position="203"/>
    </location>
</feature>
<keyword evidence="4 6" id="KW-0472">Membrane</keyword>
<dbReference type="KEGG" id="cmb:CSW64_12980"/>
<feature type="transmembrane region" description="Helical" evidence="6">
    <location>
        <begin position="28"/>
        <end position="48"/>
    </location>
</feature>
<name>A0A2D2B418_9CAUL</name>
<dbReference type="GO" id="GO:0009403">
    <property type="term" value="P:toxin biosynthetic process"/>
    <property type="evidence" value="ECO:0007669"/>
    <property type="project" value="InterPro"/>
</dbReference>
<keyword evidence="3 6" id="KW-1133">Transmembrane helix</keyword>
<dbReference type="InterPro" id="IPR052719">
    <property type="entry name" value="CvpA-like"/>
</dbReference>
<organism evidence="7 8">
    <name type="scientific">Caulobacter mirabilis</name>
    <dbReference type="NCBI Taxonomy" id="69666"/>
    <lineage>
        <taxon>Bacteria</taxon>
        <taxon>Pseudomonadati</taxon>
        <taxon>Pseudomonadota</taxon>
        <taxon>Alphaproteobacteria</taxon>
        <taxon>Caulobacterales</taxon>
        <taxon>Caulobacteraceae</taxon>
        <taxon>Caulobacter</taxon>
    </lineage>
</organism>
<evidence type="ECO:0000313" key="8">
    <source>
        <dbReference type="Proteomes" id="UP000228945"/>
    </source>
</evidence>
<keyword evidence="2 6" id="KW-0812">Transmembrane</keyword>
<reference evidence="7 8" key="1">
    <citation type="submission" date="2017-10" db="EMBL/GenBank/DDBJ databases">
        <title>Genome sequence of Caulobacter mirabilis FWC38.</title>
        <authorList>
            <person name="Fiebig A."/>
            <person name="Crosson S."/>
        </authorList>
    </citation>
    <scope>NUCLEOTIDE SEQUENCE [LARGE SCALE GENOMIC DNA]</scope>
    <source>
        <strain evidence="7 8">FWC 38</strain>
    </source>
</reference>
<evidence type="ECO:0000256" key="5">
    <source>
        <dbReference type="SAM" id="MobiDB-lite"/>
    </source>
</evidence>
<dbReference type="GO" id="GO:0016020">
    <property type="term" value="C:membrane"/>
    <property type="evidence" value="ECO:0007669"/>
    <property type="project" value="UniProtKB-SubCell"/>
</dbReference>
<accession>A0A2D2B418</accession>
<comment type="subcellular location">
    <subcellularLocation>
        <location evidence="1">Membrane</location>
        <topology evidence="1">Multi-pass membrane protein</topology>
    </subcellularLocation>
</comment>
<proteinExistence type="predicted"/>
<evidence type="ECO:0000256" key="4">
    <source>
        <dbReference type="ARBA" id="ARBA00023136"/>
    </source>
</evidence>
<dbReference type="InterPro" id="IPR003825">
    <property type="entry name" value="Colicin-V_CvpA"/>
</dbReference>
<dbReference type="OrthoDB" id="7185709at2"/>
<evidence type="ECO:0000256" key="6">
    <source>
        <dbReference type="SAM" id="Phobius"/>
    </source>
</evidence>
<evidence type="ECO:0000256" key="2">
    <source>
        <dbReference type="ARBA" id="ARBA00022692"/>
    </source>
</evidence>
<dbReference type="EMBL" id="CP024201">
    <property type="protein sequence ID" value="ATQ44997.1"/>
    <property type="molecule type" value="Genomic_DNA"/>
</dbReference>
<feature type="transmembrane region" description="Helical" evidence="6">
    <location>
        <begin position="101"/>
        <end position="122"/>
    </location>
</feature>
<dbReference type="PANTHER" id="PTHR36926:SF1">
    <property type="entry name" value="COLICIN V PRODUCTION PROTEIN"/>
    <property type="match status" value="1"/>
</dbReference>
<dbReference type="Proteomes" id="UP000228945">
    <property type="component" value="Chromosome"/>
</dbReference>
<dbReference type="AlphaFoldDB" id="A0A2D2B418"/>
<feature type="compositionally biased region" description="Basic and acidic residues" evidence="5">
    <location>
        <begin position="189"/>
        <end position="203"/>
    </location>
</feature>
<protein>
    <submittedName>
        <fullName evidence="7">Colicin V production protein</fullName>
    </submittedName>
</protein>
<evidence type="ECO:0000313" key="7">
    <source>
        <dbReference type="EMBL" id="ATQ44997.1"/>
    </source>
</evidence>